<reference evidence="2" key="1">
    <citation type="journal article" date="2023" name="Mol. Phylogenet. Evol.">
        <title>Genome-scale phylogeny and comparative genomics of the fungal order Sordariales.</title>
        <authorList>
            <person name="Hensen N."/>
            <person name="Bonometti L."/>
            <person name="Westerberg I."/>
            <person name="Brannstrom I.O."/>
            <person name="Guillou S."/>
            <person name="Cros-Aarteil S."/>
            <person name="Calhoun S."/>
            <person name="Haridas S."/>
            <person name="Kuo A."/>
            <person name="Mondo S."/>
            <person name="Pangilinan J."/>
            <person name="Riley R."/>
            <person name="LaButti K."/>
            <person name="Andreopoulos B."/>
            <person name="Lipzen A."/>
            <person name="Chen C."/>
            <person name="Yan M."/>
            <person name="Daum C."/>
            <person name="Ng V."/>
            <person name="Clum A."/>
            <person name="Steindorff A."/>
            <person name="Ohm R.A."/>
            <person name="Martin F."/>
            <person name="Silar P."/>
            <person name="Natvig D.O."/>
            <person name="Lalanne C."/>
            <person name="Gautier V."/>
            <person name="Ament-Velasquez S.L."/>
            <person name="Kruys A."/>
            <person name="Hutchinson M.I."/>
            <person name="Powell A.J."/>
            <person name="Barry K."/>
            <person name="Miller A.N."/>
            <person name="Grigoriev I.V."/>
            <person name="Debuchy R."/>
            <person name="Gladieux P."/>
            <person name="Hiltunen Thoren M."/>
            <person name="Johannesson H."/>
        </authorList>
    </citation>
    <scope>NUCLEOTIDE SEQUENCE</scope>
    <source>
        <strain evidence="2">CBS 118394</strain>
    </source>
</reference>
<evidence type="ECO:0000256" key="1">
    <source>
        <dbReference type="SAM" id="Phobius"/>
    </source>
</evidence>
<dbReference type="AlphaFoldDB" id="A0AAE0M2C2"/>
<keyword evidence="3" id="KW-1185">Reference proteome</keyword>
<sequence>MQAASEPAQQTMSISGLGGSFVPTTPPIFFVFWLLQFASSQKTVRARLWFYWTKQDSLTAFGTTWTRGIIQCPACH</sequence>
<dbReference type="EMBL" id="JAUEDM010000005">
    <property type="protein sequence ID" value="KAK3316460.1"/>
    <property type="molecule type" value="Genomic_DNA"/>
</dbReference>
<keyword evidence="1" id="KW-0812">Transmembrane</keyword>
<evidence type="ECO:0000313" key="2">
    <source>
        <dbReference type="EMBL" id="KAK3316460.1"/>
    </source>
</evidence>
<name>A0AAE0M2C2_9PEZI</name>
<gene>
    <name evidence="2" type="ORF">B0H66DRAFT_561355</name>
</gene>
<feature type="transmembrane region" description="Helical" evidence="1">
    <location>
        <begin position="12"/>
        <end position="35"/>
    </location>
</feature>
<evidence type="ECO:0000313" key="3">
    <source>
        <dbReference type="Proteomes" id="UP001283341"/>
    </source>
</evidence>
<keyword evidence="1" id="KW-0472">Membrane</keyword>
<dbReference type="Proteomes" id="UP001283341">
    <property type="component" value="Unassembled WGS sequence"/>
</dbReference>
<proteinExistence type="predicted"/>
<comment type="caution">
    <text evidence="2">The sequence shown here is derived from an EMBL/GenBank/DDBJ whole genome shotgun (WGS) entry which is preliminary data.</text>
</comment>
<accession>A0AAE0M2C2</accession>
<reference evidence="2" key="2">
    <citation type="submission" date="2023-06" db="EMBL/GenBank/DDBJ databases">
        <authorList>
            <consortium name="Lawrence Berkeley National Laboratory"/>
            <person name="Haridas S."/>
            <person name="Hensen N."/>
            <person name="Bonometti L."/>
            <person name="Westerberg I."/>
            <person name="Brannstrom I.O."/>
            <person name="Guillou S."/>
            <person name="Cros-Aarteil S."/>
            <person name="Calhoun S."/>
            <person name="Kuo A."/>
            <person name="Mondo S."/>
            <person name="Pangilinan J."/>
            <person name="Riley R."/>
            <person name="Labutti K."/>
            <person name="Andreopoulos B."/>
            <person name="Lipzen A."/>
            <person name="Chen C."/>
            <person name="Yanf M."/>
            <person name="Daum C."/>
            <person name="Ng V."/>
            <person name="Clum A."/>
            <person name="Steindorff A."/>
            <person name="Ohm R."/>
            <person name="Martin F."/>
            <person name="Silar P."/>
            <person name="Natvig D."/>
            <person name="Lalanne C."/>
            <person name="Gautier V."/>
            <person name="Ament-Velasquez S.L."/>
            <person name="Kruys A."/>
            <person name="Hutchinson M.I."/>
            <person name="Powell A.J."/>
            <person name="Barry K."/>
            <person name="Miller A.N."/>
            <person name="Grigoriev I.V."/>
            <person name="Debuchy R."/>
            <person name="Gladieux P."/>
            <person name="Thoren M.H."/>
            <person name="Johannesson H."/>
        </authorList>
    </citation>
    <scope>NUCLEOTIDE SEQUENCE</scope>
    <source>
        <strain evidence="2">CBS 118394</strain>
    </source>
</reference>
<organism evidence="2 3">
    <name type="scientific">Apodospora peruviana</name>
    <dbReference type="NCBI Taxonomy" id="516989"/>
    <lineage>
        <taxon>Eukaryota</taxon>
        <taxon>Fungi</taxon>
        <taxon>Dikarya</taxon>
        <taxon>Ascomycota</taxon>
        <taxon>Pezizomycotina</taxon>
        <taxon>Sordariomycetes</taxon>
        <taxon>Sordariomycetidae</taxon>
        <taxon>Sordariales</taxon>
        <taxon>Lasiosphaeriaceae</taxon>
        <taxon>Apodospora</taxon>
    </lineage>
</organism>
<keyword evidence="1" id="KW-1133">Transmembrane helix</keyword>
<protein>
    <submittedName>
        <fullName evidence="2">Uncharacterized protein</fullName>
    </submittedName>
</protein>